<dbReference type="Gene3D" id="3.30.70.1820">
    <property type="entry name" value="L1 transposable element, RRM domain"/>
    <property type="match status" value="1"/>
</dbReference>
<dbReference type="Proteomes" id="UP000438429">
    <property type="component" value="Unassembled WGS sequence"/>
</dbReference>
<proteinExistence type="predicted"/>
<evidence type="ECO:0000256" key="1">
    <source>
        <dbReference type="SAM" id="Coils"/>
    </source>
</evidence>
<organism evidence="3 4">
    <name type="scientific">Scophthalmus maximus</name>
    <name type="common">Turbot</name>
    <name type="synonym">Psetta maxima</name>
    <dbReference type="NCBI Taxonomy" id="52904"/>
    <lineage>
        <taxon>Eukaryota</taxon>
        <taxon>Metazoa</taxon>
        <taxon>Chordata</taxon>
        <taxon>Craniata</taxon>
        <taxon>Vertebrata</taxon>
        <taxon>Euteleostomi</taxon>
        <taxon>Actinopterygii</taxon>
        <taxon>Neopterygii</taxon>
        <taxon>Teleostei</taxon>
        <taxon>Neoteleostei</taxon>
        <taxon>Acanthomorphata</taxon>
        <taxon>Carangaria</taxon>
        <taxon>Pleuronectiformes</taxon>
        <taxon>Pleuronectoidei</taxon>
        <taxon>Scophthalmidae</taxon>
        <taxon>Scophthalmus</taxon>
    </lineage>
</organism>
<evidence type="ECO:0000313" key="4">
    <source>
        <dbReference type="Proteomes" id="UP000438429"/>
    </source>
</evidence>
<evidence type="ECO:0000256" key="2">
    <source>
        <dbReference type="SAM" id="MobiDB-lite"/>
    </source>
</evidence>
<evidence type="ECO:0000313" key="3">
    <source>
        <dbReference type="EMBL" id="KAF0032215.1"/>
    </source>
</evidence>
<feature type="compositionally biased region" description="Polar residues" evidence="2">
    <location>
        <begin position="1"/>
        <end position="16"/>
    </location>
</feature>
<keyword evidence="1" id="KW-0175">Coiled coil</keyword>
<feature type="region of interest" description="Disordered" evidence="2">
    <location>
        <begin position="1"/>
        <end position="32"/>
    </location>
</feature>
<name>A0A6A4SHZ1_SCOMX</name>
<dbReference type="EMBL" id="VEVO01000013">
    <property type="protein sequence ID" value="KAF0032215.1"/>
    <property type="molecule type" value="Genomic_DNA"/>
</dbReference>
<sequence>MSGKNSKARNTIQTQLRPGPQTATTSSSEPSATAEAAWTHANLDTAALKLELLSSLRKDIADIFYQSIGDALSTIKLNLQAVMTQLANDKAATDATMSKLTGTVGEMEHGLTECSDDIAEMIAAIKCLTATVAKLENKSALLKEAFDLVKEPLLDRPHRTLQPKPKPGDRPRAIVCRFHYHSDCVDILRRARELRQIKVRDLTISVFPDYTAKIARARAAFNENNARLNELASVISNLDQRYALNPSPELLKQRLDLQAEFDLISTKEAERLLLRRRGSYYERGDKASRLLAHQLRRQATSRLIHSIKNTYDTITTDPLEINATYKSFYSSLYKSEFPTDNTKINKFLQNLSNPVIDTNTARQLDLPLSLEEVSNAIKANAI</sequence>
<comment type="caution">
    <text evidence="3">The sequence shown here is derived from an EMBL/GenBank/DDBJ whole genome shotgun (WGS) entry which is preliminary data.</text>
</comment>
<reference evidence="3 4" key="1">
    <citation type="submission" date="2019-06" db="EMBL/GenBank/DDBJ databases">
        <title>Draft genomes of female and male turbot (Scophthalmus maximus).</title>
        <authorList>
            <person name="Xu H."/>
            <person name="Xu X.-W."/>
            <person name="Shao C."/>
            <person name="Chen S."/>
        </authorList>
    </citation>
    <scope>NUCLEOTIDE SEQUENCE [LARGE SCALE GENOMIC DNA]</scope>
    <source>
        <strain evidence="3">Ysfricsl-2016a</strain>
        <tissue evidence="3">Blood</tissue>
    </source>
</reference>
<protein>
    <submittedName>
        <fullName evidence="3">Uncharacterized protein</fullName>
    </submittedName>
</protein>
<dbReference type="AlphaFoldDB" id="A0A6A4SHZ1"/>
<accession>A0A6A4SHZ1</accession>
<gene>
    <name evidence="3" type="ORF">F2P81_014505</name>
</gene>
<feature type="coiled-coil region" evidence="1">
    <location>
        <begin position="118"/>
        <end position="145"/>
    </location>
</feature>
<feature type="compositionally biased region" description="Low complexity" evidence="2">
    <location>
        <begin position="22"/>
        <end position="32"/>
    </location>
</feature>